<keyword evidence="6" id="KW-1185">Reference proteome</keyword>
<dbReference type="GeneID" id="87953161"/>
<dbReference type="NCBIfam" id="TIGR00555">
    <property type="entry name" value="panK_eukar"/>
    <property type="match status" value="1"/>
</dbReference>
<keyword evidence="2" id="KW-0067">ATP-binding</keyword>
<dbReference type="RefSeq" id="XP_062788841.1">
    <property type="nucleotide sequence ID" value="XM_062932790.1"/>
</dbReference>
<gene>
    <name evidence="5" type="ORF">IL334_001030</name>
</gene>
<dbReference type="Gene3D" id="3.30.420.510">
    <property type="match status" value="2"/>
</dbReference>
<protein>
    <submittedName>
        <fullName evidence="5">Pantothenate kinase</fullName>
    </submittedName>
</protein>
<keyword evidence="5" id="KW-0418">Kinase</keyword>
<dbReference type="Pfam" id="PF03630">
    <property type="entry name" value="Fumble"/>
    <property type="match status" value="2"/>
</dbReference>
<keyword evidence="1" id="KW-0547">Nucleotide-binding</keyword>
<reference evidence="5 6" key="1">
    <citation type="submission" date="2024-01" db="EMBL/GenBank/DDBJ databases">
        <title>Comparative genomics of Cryptococcus and Kwoniella reveals pathogenesis evolution and contrasting modes of karyotype evolution via chromosome fusion or intercentromeric recombination.</title>
        <authorList>
            <person name="Coelho M.A."/>
            <person name="David-Palma M."/>
            <person name="Shea T."/>
            <person name="Bowers K."/>
            <person name="McGinley-Smith S."/>
            <person name="Mohammad A.W."/>
            <person name="Gnirke A."/>
            <person name="Yurkov A.M."/>
            <person name="Nowrousian M."/>
            <person name="Sun S."/>
            <person name="Cuomo C.A."/>
            <person name="Heitman J."/>
        </authorList>
    </citation>
    <scope>NUCLEOTIDE SEQUENCE [LARGE SCALE GENOMIC DNA]</scope>
    <source>
        <strain evidence="5">CBS 11374</strain>
    </source>
</reference>
<evidence type="ECO:0000256" key="1">
    <source>
        <dbReference type="ARBA" id="ARBA00022741"/>
    </source>
</evidence>
<proteinExistence type="predicted"/>
<dbReference type="Gene3D" id="3.30.420.40">
    <property type="match status" value="1"/>
</dbReference>
<keyword evidence="3" id="KW-0173">Coenzyme A biosynthesis</keyword>
<dbReference type="Proteomes" id="UP001329825">
    <property type="component" value="Chromosome 1"/>
</dbReference>
<feature type="compositionally biased region" description="Low complexity" evidence="4">
    <location>
        <begin position="310"/>
        <end position="321"/>
    </location>
</feature>
<feature type="compositionally biased region" description="Low complexity" evidence="4">
    <location>
        <begin position="98"/>
        <end position="109"/>
    </location>
</feature>
<dbReference type="CDD" id="cd24123">
    <property type="entry name" value="ASKHA_NBD_PanK-II_Pank4"/>
    <property type="match status" value="1"/>
</dbReference>
<feature type="region of interest" description="Disordered" evidence="4">
    <location>
        <begin position="558"/>
        <end position="583"/>
    </location>
</feature>
<keyword evidence="5" id="KW-0808">Transferase</keyword>
<feature type="region of interest" description="Disordered" evidence="4">
    <location>
        <begin position="306"/>
        <end position="347"/>
    </location>
</feature>
<dbReference type="InterPro" id="IPR004567">
    <property type="entry name" value="Type_II_PanK"/>
</dbReference>
<feature type="region of interest" description="Disordered" evidence="4">
    <location>
        <begin position="76"/>
        <end position="198"/>
    </location>
</feature>
<feature type="compositionally biased region" description="Pro residues" evidence="4">
    <location>
        <begin position="335"/>
        <end position="345"/>
    </location>
</feature>
<evidence type="ECO:0000256" key="3">
    <source>
        <dbReference type="ARBA" id="ARBA00022993"/>
    </source>
</evidence>
<dbReference type="SUPFAM" id="SSF53067">
    <property type="entry name" value="Actin-like ATPase domain"/>
    <property type="match status" value="2"/>
</dbReference>
<evidence type="ECO:0000313" key="6">
    <source>
        <dbReference type="Proteomes" id="UP001329825"/>
    </source>
</evidence>
<dbReference type="EMBL" id="CP141881">
    <property type="protein sequence ID" value="WRT64101.1"/>
    <property type="molecule type" value="Genomic_DNA"/>
</dbReference>
<dbReference type="InterPro" id="IPR043129">
    <property type="entry name" value="ATPase_NBD"/>
</dbReference>
<evidence type="ECO:0000256" key="2">
    <source>
        <dbReference type="ARBA" id="ARBA00022840"/>
    </source>
</evidence>
<dbReference type="PANTHER" id="PTHR12280:SF20">
    <property type="entry name" value="4'-PHOSPHOPANTETHEINE PHOSPHATASE"/>
    <property type="match status" value="1"/>
</dbReference>
<evidence type="ECO:0000256" key="4">
    <source>
        <dbReference type="SAM" id="MobiDB-lite"/>
    </source>
</evidence>
<dbReference type="PANTHER" id="PTHR12280">
    <property type="entry name" value="PANTOTHENATE KINASE"/>
    <property type="match status" value="1"/>
</dbReference>
<evidence type="ECO:0000313" key="5">
    <source>
        <dbReference type="EMBL" id="WRT64101.1"/>
    </source>
</evidence>
<dbReference type="GO" id="GO:0016301">
    <property type="term" value="F:kinase activity"/>
    <property type="evidence" value="ECO:0007669"/>
    <property type="project" value="UniProtKB-KW"/>
</dbReference>
<name>A0ABZ1CTW5_9TREE</name>
<accession>A0ABZ1CTW5</accession>
<organism evidence="5 6">
    <name type="scientific">Kwoniella shivajii</name>
    <dbReference type="NCBI Taxonomy" id="564305"/>
    <lineage>
        <taxon>Eukaryota</taxon>
        <taxon>Fungi</taxon>
        <taxon>Dikarya</taxon>
        <taxon>Basidiomycota</taxon>
        <taxon>Agaricomycotina</taxon>
        <taxon>Tremellomycetes</taxon>
        <taxon>Tremellales</taxon>
        <taxon>Cryptococcaceae</taxon>
        <taxon>Kwoniella</taxon>
    </lineage>
</organism>
<feature type="compositionally biased region" description="Polar residues" evidence="4">
    <location>
        <begin position="153"/>
        <end position="164"/>
    </location>
</feature>
<sequence length="583" mass="63249">MPTSSPMPDISIPQARRIAVDTTGAQIVQEESPATRDSRGIYLPHYIEPVSHIAIDIGGSLAKVVYFTRSNLPISTTPPQSGHSSPFLPPAESVSAPSLLSTSNGASSSRYHIDHDDSTSLNSHSHAPFDHSPPPSKRPTLNGALTPGVLSEDFQSNNSHQQFTNSSSNSKSKSIHDRKASRNSFSTHPKLRRSSLPPPLPGGLLNFARFETENIDDLIKFLQDLITSSASANRVSLEKMKRNVKVMATGGGSHLFYDRLKDELGVQVTREEEMECLILGLGFVTRVPEEVFWFSEELVYKVSHTHHDSTSPSTANSNSTSAPPPHPVKLTIPPSELPRPSPTPPAYQVTFADTLEGTDPVPHFPCLIVNIGSGVSIVKVDEDGSFERVSGTSLGGGTLWGLLSLLTDAENFDEMLLLSEQGDNSAVDMLVGDIYGSDYSKIGLKSSTIASSFGKVFRKGSNPEQRKKSFKQEDIAKSLLYAISNNIGHVAYMNAAKYGLDKVFFGGCFIRGHAATISTLSYAIRFWSKGTMRACFLRHEGFLGAIGAWIKNVEPEQNQDIDHENENGNGNGNGNGKEDHSSD</sequence>